<dbReference type="PROSITE" id="PS50842">
    <property type="entry name" value="EXPANSIN_EG45"/>
    <property type="match status" value="1"/>
</dbReference>
<dbReference type="Gene3D" id="2.60.40.760">
    <property type="entry name" value="Expansin, cellulose-binding-like domain"/>
    <property type="match status" value="1"/>
</dbReference>
<dbReference type="PROSITE" id="PS50843">
    <property type="entry name" value="EXPANSIN_CBD"/>
    <property type="match status" value="1"/>
</dbReference>
<dbReference type="InterPro" id="IPR007118">
    <property type="entry name" value="Expan_Lol_pI"/>
</dbReference>
<sequence>MGSFLFGSVLLFLLVSSVTACDRCLRQGKAAYFSSQSAIAGGACGYGSMALGFYGGHVAAASSALYRDGIGCGSCFQMRCKDKKLCRKEGVKFIVTDLNKSNETDFVLTSRAFQGMARKDMAPDMKKLGIAEVEYKRILCEYKNQNLSVRVEEGSQRPHYLAIKFLFQGGQTDIMVVDVAQVGSSSWQYMTRKYGAVWVTDRVPSGPLQFRLVVTGGYDGKWVWAEKVLPADWRAGQVYDAGVQITDIAQEGCETCEGDW</sequence>
<keyword evidence="6" id="KW-1185">Reference proteome</keyword>
<dbReference type="SUPFAM" id="SSF49590">
    <property type="entry name" value="PHL pollen allergen"/>
    <property type="match status" value="1"/>
</dbReference>
<evidence type="ECO:0000313" key="5">
    <source>
        <dbReference type="EMBL" id="KAG9443137.1"/>
    </source>
</evidence>
<reference evidence="5 6" key="1">
    <citation type="submission" date="2021-07" db="EMBL/GenBank/DDBJ databases">
        <title>The Aristolochia fimbriata genome: insights into angiosperm evolution, floral development and chemical biosynthesis.</title>
        <authorList>
            <person name="Jiao Y."/>
        </authorList>
    </citation>
    <scope>NUCLEOTIDE SEQUENCE [LARGE SCALE GENOMIC DNA]</scope>
    <source>
        <strain evidence="5">IBCAS-2021</strain>
        <tissue evidence="5">Leaf</tissue>
    </source>
</reference>
<accession>A0AAV7E2U1</accession>
<feature type="signal peptide" evidence="2">
    <location>
        <begin position="1"/>
        <end position="20"/>
    </location>
</feature>
<dbReference type="AlphaFoldDB" id="A0AAV7E2U1"/>
<dbReference type="InterPro" id="IPR007117">
    <property type="entry name" value="Expansin_CBD"/>
</dbReference>
<dbReference type="EMBL" id="JAINDJ010000007">
    <property type="protein sequence ID" value="KAG9443137.1"/>
    <property type="molecule type" value="Genomic_DNA"/>
</dbReference>
<dbReference type="SMART" id="SM00837">
    <property type="entry name" value="DPBB_1"/>
    <property type="match status" value="1"/>
</dbReference>
<dbReference type="GO" id="GO:0005576">
    <property type="term" value="C:extracellular region"/>
    <property type="evidence" value="ECO:0007669"/>
    <property type="project" value="InterPro"/>
</dbReference>
<keyword evidence="2" id="KW-0732">Signal</keyword>
<feature type="domain" description="Expansin-like EG45" evidence="3">
    <location>
        <begin position="41"/>
        <end position="145"/>
    </location>
</feature>
<dbReference type="InterPro" id="IPR007112">
    <property type="entry name" value="Expansin/allergen_DPBB_dom"/>
</dbReference>
<gene>
    <name evidence="5" type="ORF">H6P81_018991</name>
</gene>
<comment type="similarity">
    <text evidence="1">Belongs to the expansin family.</text>
</comment>
<feature type="chain" id="PRO_5043484971" description="Expansin-like A2" evidence="2">
    <location>
        <begin position="21"/>
        <end position="260"/>
    </location>
</feature>
<dbReference type="Proteomes" id="UP000825729">
    <property type="component" value="Unassembled WGS sequence"/>
</dbReference>
<dbReference type="InterPro" id="IPR009009">
    <property type="entry name" value="RlpA-like_DPBB"/>
</dbReference>
<dbReference type="Pfam" id="PF01357">
    <property type="entry name" value="Expansin_C"/>
    <property type="match status" value="1"/>
</dbReference>
<comment type="caution">
    <text evidence="5">The sequence shown here is derived from an EMBL/GenBank/DDBJ whole genome shotgun (WGS) entry which is preliminary data.</text>
</comment>
<dbReference type="PRINTS" id="PR01225">
    <property type="entry name" value="EXPANSNFAMLY"/>
</dbReference>
<dbReference type="Gene3D" id="2.40.40.10">
    <property type="entry name" value="RlpA-like domain"/>
    <property type="match status" value="1"/>
</dbReference>
<dbReference type="Pfam" id="PF03330">
    <property type="entry name" value="DPBB_1"/>
    <property type="match status" value="1"/>
</dbReference>
<feature type="domain" description="Expansin-like CBD" evidence="4">
    <location>
        <begin position="159"/>
        <end position="241"/>
    </location>
</feature>
<evidence type="ECO:0000256" key="1">
    <source>
        <dbReference type="RuleBase" id="RU003460"/>
    </source>
</evidence>
<proteinExistence type="inferred from homology"/>
<dbReference type="CDD" id="cd22276">
    <property type="entry name" value="DPBB_EXLA_N"/>
    <property type="match status" value="1"/>
</dbReference>
<dbReference type="PANTHER" id="PTHR31692">
    <property type="entry name" value="EXPANSIN-B3"/>
    <property type="match status" value="1"/>
</dbReference>
<dbReference type="InterPro" id="IPR036908">
    <property type="entry name" value="RlpA-like_sf"/>
</dbReference>
<organism evidence="5 6">
    <name type="scientific">Aristolochia fimbriata</name>
    <name type="common">White veined hardy Dutchman's pipe vine</name>
    <dbReference type="NCBI Taxonomy" id="158543"/>
    <lineage>
        <taxon>Eukaryota</taxon>
        <taxon>Viridiplantae</taxon>
        <taxon>Streptophyta</taxon>
        <taxon>Embryophyta</taxon>
        <taxon>Tracheophyta</taxon>
        <taxon>Spermatophyta</taxon>
        <taxon>Magnoliopsida</taxon>
        <taxon>Magnoliidae</taxon>
        <taxon>Piperales</taxon>
        <taxon>Aristolochiaceae</taxon>
        <taxon>Aristolochia</taxon>
    </lineage>
</organism>
<protein>
    <recommendedName>
        <fullName evidence="7">Expansin-like A2</fullName>
    </recommendedName>
</protein>
<dbReference type="PANTHER" id="PTHR31692:SF4">
    <property type="entry name" value="EXPANSIN-LIKE A1-RELATED"/>
    <property type="match status" value="1"/>
</dbReference>
<evidence type="ECO:0000256" key="2">
    <source>
        <dbReference type="SAM" id="SignalP"/>
    </source>
</evidence>
<evidence type="ECO:0000259" key="3">
    <source>
        <dbReference type="PROSITE" id="PS50842"/>
    </source>
</evidence>
<dbReference type="InterPro" id="IPR036749">
    <property type="entry name" value="Expansin_CBD_sf"/>
</dbReference>
<evidence type="ECO:0008006" key="7">
    <source>
        <dbReference type="Google" id="ProtNLM"/>
    </source>
</evidence>
<dbReference type="SUPFAM" id="SSF50685">
    <property type="entry name" value="Barwin-like endoglucanases"/>
    <property type="match status" value="1"/>
</dbReference>
<evidence type="ECO:0000313" key="6">
    <source>
        <dbReference type="Proteomes" id="UP000825729"/>
    </source>
</evidence>
<evidence type="ECO:0000259" key="4">
    <source>
        <dbReference type="PROSITE" id="PS50843"/>
    </source>
</evidence>
<name>A0AAV7E2U1_ARIFI</name>